<sequence length="89" mass="9910">MVRQSRRNLIHNRSSPMPPSLPTPESDMQSLISSATDAEIRLKIAHTSCHHRHRFELPRPDATIVLGSQGSVISLARKGKLMKKVCEGL</sequence>
<evidence type="ECO:0000313" key="2">
    <source>
        <dbReference type="EMBL" id="PON72469.1"/>
    </source>
</evidence>
<evidence type="ECO:0000313" key="3">
    <source>
        <dbReference type="Proteomes" id="UP000237105"/>
    </source>
</evidence>
<gene>
    <name evidence="2" type="ORF">PanWU01x14_065040</name>
</gene>
<protein>
    <submittedName>
        <fullName evidence="2">Uncharacterized protein</fullName>
    </submittedName>
</protein>
<accession>A0A2P5DGP7</accession>
<proteinExistence type="predicted"/>
<reference evidence="3" key="1">
    <citation type="submission" date="2016-06" db="EMBL/GenBank/DDBJ databases">
        <title>Parallel loss of symbiosis genes in relatives of nitrogen-fixing non-legume Parasponia.</title>
        <authorList>
            <person name="Van Velzen R."/>
            <person name="Holmer R."/>
            <person name="Bu F."/>
            <person name="Rutten L."/>
            <person name="Van Zeijl A."/>
            <person name="Liu W."/>
            <person name="Santuari L."/>
            <person name="Cao Q."/>
            <person name="Sharma T."/>
            <person name="Shen D."/>
            <person name="Roswanjaya Y."/>
            <person name="Wardhani T."/>
            <person name="Kalhor M.S."/>
            <person name="Jansen J."/>
            <person name="Van den Hoogen J."/>
            <person name="Gungor B."/>
            <person name="Hartog M."/>
            <person name="Hontelez J."/>
            <person name="Verver J."/>
            <person name="Yang W.-C."/>
            <person name="Schijlen E."/>
            <person name="Repin R."/>
            <person name="Schilthuizen M."/>
            <person name="Schranz E."/>
            <person name="Heidstra R."/>
            <person name="Miyata K."/>
            <person name="Fedorova E."/>
            <person name="Kohlen W."/>
            <person name="Bisseling T."/>
            <person name="Smit S."/>
            <person name="Geurts R."/>
        </authorList>
    </citation>
    <scope>NUCLEOTIDE SEQUENCE [LARGE SCALE GENOMIC DNA]</scope>
    <source>
        <strain evidence="3">cv. WU1-14</strain>
    </source>
</reference>
<dbReference type="EMBL" id="JXTB01000039">
    <property type="protein sequence ID" value="PON72469.1"/>
    <property type="molecule type" value="Genomic_DNA"/>
</dbReference>
<comment type="caution">
    <text evidence="2">The sequence shown here is derived from an EMBL/GenBank/DDBJ whole genome shotgun (WGS) entry which is preliminary data.</text>
</comment>
<feature type="compositionally biased region" description="Basic residues" evidence="1">
    <location>
        <begin position="1"/>
        <end position="10"/>
    </location>
</feature>
<evidence type="ECO:0000256" key="1">
    <source>
        <dbReference type="SAM" id="MobiDB-lite"/>
    </source>
</evidence>
<dbReference type="Proteomes" id="UP000237105">
    <property type="component" value="Unassembled WGS sequence"/>
</dbReference>
<organism evidence="2 3">
    <name type="scientific">Parasponia andersonii</name>
    <name type="common">Sponia andersonii</name>
    <dbReference type="NCBI Taxonomy" id="3476"/>
    <lineage>
        <taxon>Eukaryota</taxon>
        <taxon>Viridiplantae</taxon>
        <taxon>Streptophyta</taxon>
        <taxon>Embryophyta</taxon>
        <taxon>Tracheophyta</taxon>
        <taxon>Spermatophyta</taxon>
        <taxon>Magnoliopsida</taxon>
        <taxon>eudicotyledons</taxon>
        <taxon>Gunneridae</taxon>
        <taxon>Pentapetalae</taxon>
        <taxon>rosids</taxon>
        <taxon>fabids</taxon>
        <taxon>Rosales</taxon>
        <taxon>Cannabaceae</taxon>
        <taxon>Parasponia</taxon>
    </lineage>
</organism>
<dbReference type="AlphaFoldDB" id="A0A2P5DGP7"/>
<name>A0A2P5DGP7_PARAD</name>
<feature type="region of interest" description="Disordered" evidence="1">
    <location>
        <begin position="1"/>
        <end position="28"/>
    </location>
</feature>
<keyword evidence="3" id="KW-1185">Reference proteome</keyword>